<keyword evidence="5" id="KW-0547">Nucleotide-binding</keyword>
<dbReference type="EC" id="6.3.2.9" evidence="9"/>
<keyword evidence="4 9" id="KW-0436">Ligase</keyword>
<dbReference type="Pfam" id="PF02875">
    <property type="entry name" value="Mur_ligase_C"/>
    <property type="match status" value="1"/>
</dbReference>
<keyword evidence="6" id="KW-0067">ATP-binding</keyword>
<sequence>MMKKAGLNAGIAGNIGKSFALQVAEDNYDYYVIELSSFQLDGMYDFKADVAILLNITPDHLDRYDYELQKYVESKFRITQNLTKDEFFIYCSDDEITIKELEKIDLRAKLFPFSVKKVKNQVAYIENSTLKIKFDDVNYSQPLEELALTGKHNIYNSMAAGIAGNIMKLRKRIIRESLNDFQGVEHRMEKVLKIHGVEFINDSKATNINSTWYALESITGQIIWIAGGIDKGNDYSQLEDLVRKKVRAIICLGKANSKIHKAFEGIPESIVDTTSIEEAVKMAYCLSKKGDTVLLSPACASFDLFENYEDRGRQFKYYVRNLIDL</sequence>
<dbReference type="AlphaFoldDB" id="A0A7G9Z7G6"/>
<dbReference type="Gene3D" id="3.90.190.20">
    <property type="entry name" value="Mur ligase, C-terminal domain"/>
    <property type="match status" value="1"/>
</dbReference>
<evidence type="ECO:0000256" key="4">
    <source>
        <dbReference type="ARBA" id="ARBA00022598"/>
    </source>
</evidence>
<evidence type="ECO:0000256" key="5">
    <source>
        <dbReference type="ARBA" id="ARBA00022741"/>
    </source>
</evidence>
<dbReference type="GO" id="GO:0005737">
    <property type="term" value="C:cytoplasm"/>
    <property type="evidence" value="ECO:0007669"/>
    <property type="project" value="UniProtKB-SubCell"/>
</dbReference>
<feature type="domain" description="Mur ligase central" evidence="8">
    <location>
        <begin position="17"/>
        <end position="163"/>
    </location>
</feature>
<evidence type="ECO:0000259" key="7">
    <source>
        <dbReference type="Pfam" id="PF02875"/>
    </source>
</evidence>
<comment type="pathway">
    <text evidence="2">Cell wall biogenesis; peptidoglycan biosynthesis.</text>
</comment>
<dbReference type="SUPFAM" id="SSF53244">
    <property type="entry name" value="MurD-like peptide ligases, peptide-binding domain"/>
    <property type="match status" value="1"/>
</dbReference>
<dbReference type="NCBIfam" id="TIGR01087">
    <property type="entry name" value="murD"/>
    <property type="match status" value="1"/>
</dbReference>
<evidence type="ECO:0000256" key="6">
    <source>
        <dbReference type="ARBA" id="ARBA00022840"/>
    </source>
</evidence>
<dbReference type="Gene3D" id="3.40.1190.10">
    <property type="entry name" value="Mur-like, catalytic domain"/>
    <property type="match status" value="1"/>
</dbReference>
<dbReference type="InterPro" id="IPR036615">
    <property type="entry name" value="Mur_ligase_C_dom_sf"/>
</dbReference>
<comment type="subcellular location">
    <subcellularLocation>
        <location evidence="1">Cytoplasm</location>
    </subcellularLocation>
</comment>
<proteinExistence type="predicted"/>
<dbReference type="Pfam" id="PF08245">
    <property type="entry name" value="Mur_ligase_M"/>
    <property type="match status" value="1"/>
</dbReference>
<dbReference type="InterPro" id="IPR005762">
    <property type="entry name" value="MurD"/>
</dbReference>
<name>A0A7G9Z7G6_9EURY</name>
<dbReference type="GO" id="GO:0008360">
    <property type="term" value="P:regulation of cell shape"/>
    <property type="evidence" value="ECO:0007669"/>
    <property type="project" value="InterPro"/>
</dbReference>
<protein>
    <submittedName>
        <fullName evidence="9">UDP-N-acetylmuramoylalanine--D-glutamate ligase</fullName>
        <ecNumber evidence="9">6.3.2.9</ecNumber>
    </submittedName>
</protein>
<dbReference type="GO" id="GO:0051301">
    <property type="term" value="P:cell division"/>
    <property type="evidence" value="ECO:0007669"/>
    <property type="project" value="InterPro"/>
</dbReference>
<dbReference type="GO" id="GO:0008764">
    <property type="term" value="F:UDP-N-acetylmuramoylalanine-D-glutamate ligase activity"/>
    <property type="evidence" value="ECO:0007669"/>
    <property type="project" value="UniProtKB-EC"/>
</dbReference>
<gene>
    <name evidence="9" type="primary">murD_2</name>
    <name evidence="9" type="ORF">FDFOPPHA_00025</name>
</gene>
<evidence type="ECO:0000259" key="8">
    <source>
        <dbReference type="Pfam" id="PF08245"/>
    </source>
</evidence>
<dbReference type="PANTHER" id="PTHR43692">
    <property type="entry name" value="UDP-N-ACETYLMURAMOYLALANINE--D-GLUTAMATE LIGASE"/>
    <property type="match status" value="1"/>
</dbReference>
<keyword evidence="3" id="KW-0963">Cytoplasm</keyword>
<dbReference type="SUPFAM" id="SSF53623">
    <property type="entry name" value="MurD-like peptide ligases, catalytic domain"/>
    <property type="match status" value="1"/>
</dbReference>
<dbReference type="EMBL" id="MT631649">
    <property type="protein sequence ID" value="QNO56200.1"/>
    <property type="molecule type" value="Genomic_DNA"/>
</dbReference>
<accession>A0A7G9Z7G6</accession>
<feature type="domain" description="Mur ligase C-terminal" evidence="7">
    <location>
        <begin position="186"/>
        <end position="299"/>
    </location>
</feature>
<evidence type="ECO:0000256" key="2">
    <source>
        <dbReference type="ARBA" id="ARBA00004752"/>
    </source>
</evidence>
<reference evidence="9" key="1">
    <citation type="submission" date="2020-06" db="EMBL/GenBank/DDBJ databases">
        <title>Unique genomic features of the anaerobic methanotrophic archaea.</title>
        <authorList>
            <person name="Chadwick G.L."/>
            <person name="Skennerton C.T."/>
            <person name="Laso-Perez R."/>
            <person name="Leu A.O."/>
            <person name="Speth D.R."/>
            <person name="Yu H."/>
            <person name="Morgan-Lang C."/>
            <person name="Hatzenpichler R."/>
            <person name="Goudeau D."/>
            <person name="Malmstrom R."/>
            <person name="Brazelton W.J."/>
            <person name="Woyke T."/>
            <person name="Hallam S.J."/>
            <person name="Tyson G.W."/>
            <person name="Wegener G."/>
            <person name="Boetius A."/>
            <person name="Orphan V."/>
        </authorList>
    </citation>
    <scope>NUCLEOTIDE SEQUENCE</scope>
</reference>
<evidence type="ECO:0000256" key="1">
    <source>
        <dbReference type="ARBA" id="ARBA00004496"/>
    </source>
</evidence>
<evidence type="ECO:0000256" key="3">
    <source>
        <dbReference type="ARBA" id="ARBA00022490"/>
    </source>
</evidence>
<dbReference type="GO" id="GO:0005524">
    <property type="term" value="F:ATP binding"/>
    <property type="evidence" value="ECO:0007669"/>
    <property type="project" value="UniProtKB-KW"/>
</dbReference>
<evidence type="ECO:0000313" key="9">
    <source>
        <dbReference type="EMBL" id="QNO56200.1"/>
    </source>
</evidence>
<dbReference type="InterPro" id="IPR036565">
    <property type="entry name" value="Mur-like_cat_sf"/>
</dbReference>
<dbReference type="PANTHER" id="PTHR43692:SF1">
    <property type="entry name" value="UDP-N-ACETYLMURAMOYLALANINE--D-GLUTAMATE LIGASE"/>
    <property type="match status" value="1"/>
</dbReference>
<dbReference type="InterPro" id="IPR013221">
    <property type="entry name" value="Mur_ligase_cen"/>
</dbReference>
<organism evidence="9">
    <name type="scientific">Candidatus Methanophaga sp. ANME-1 ERB7</name>
    <dbReference type="NCBI Taxonomy" id="2759913"/>
    <lineage>
        <taxon>Archaea</taxon>
        <taxon>Methanobacteriati</taxon>
        <taxon>Methanobacteriota</taxon>
        <taxon>Stenosarchaea group</taxon>
        <taxon>Methanomicrobia</taxon>
        <taxon>Candidatus Methanophagales</taxon>
        <taxon>Candidatus Methanophagaceae</taxon>
        <taxon>Candidatus Methanophaga</taxon>
    </lineage>
</organism>
<dbReference type="InterPro" id="IPR004101">
    <property type="entry name" value="Mur_ligase_C"/>
</dbReference>
<dbReference type="UniPathway" id="UPA00219"/>